<dbReference type="InterPro" id="IPR037401">
    <property type="entry name" value="SnoaL-like"/>
</dbReference>
<organism evidence="2 3">
    <name type="scientific">Nocardia aurantiaca</name>
    <dbReference type="NCBI Taxonomy" id="2675850"/>
    <lineage>
        <taxon>Bacteria</taxon>
        <taxon>Bacillati</taxon>
        <taxon>Actinomycetota</taxon>
        <taxon>Actinomycetes</taxon>
        <taxon>Mycobacteriales</taxon>
        <taxon>Nocardiaceae</taxon>
        <taxon>Nocardia</taxon>
    </lineage>
</organism>
<evidence type="ECO:0000259" key="1">
    <source>
        <dbReference type="Pfam" id="PF13577"/>
    </source>
</evidence>
<gene>
    <name evidence="2" type="ORF">GLP40_14220</name>
</gene>
<evidence type="ECO:0000313" key="3">
    <source>
        <dbReference type="Proteomes" id="UP000432464"/>
    </source>
</evidence>
<protein>
    <submittedName>
        <fullName evidence="2">DUF4440 domain-containing protein</fullName>
    </submittedName>
</protein>
<feature type="domain" description="SnoaL-like" evidence="1">
    <location>
        <begin position="12"/>
        <end position="139"/>
    </location>
</feature>
<dbReference type="CDD" id="cd00531">
    <property type="entry name" value="NTF2_like"/>
    <property type="match status" value="1"/>
</dbReference>
<dbReference type="InterPro" id="IPR032710">
    <property type="entry name" value="NTF2-like_dom_sf"/>
</dbReference>
<dbReference type="Pfam" id="PF13577">
    <property type="entry name" value="SnoaL_4"/>
    <property type="match status" value="1"/>
</dbReference>
<dbReference type="AlphaFoldDB" id="A0A6I3L243"/>
<dbReference type="SUPFAM" id="SSF54427">
    <property type="entry name" value="NTF2-like"/>
    <property type="match status" value="1"/>
</dbReference>
<dbReference type="RefSeq" id="WP_154788378.1">
    <property type="nucleotide sequence ID" value="NZ_WMBB01000006.1"/>
</dbReference>
<proteinExistence type="predicted"/>
<accession>A0A6I3L243</accession>
<dbReference type="Proteomes" id="UP000432464">
    <property type="component" value="Unassembled WGS sequence"/>
</dbReference>
<comment type="caution">
    <text evidence="2">The sequence shown here is derived from an EMBL/GenBank/DDBJ whole genome shotgun (WGS) entry which is preliminary data.</text>
</comment>
<dbReference type="EMBL" id="WMBB01000006">
    <property type="protein sequence ID" value="MTE13919.1"/>
    <property type="molecule type" value="Genomic_DNA"/>
</dbReference>
<dbReference type="Gene3D" id="3.10.450.50">
    <property type="match status" value="1"/>
</dbReference>
<reference evidence="2 3" key="1">
    <citation type="submission" date="2019-11" db="EMBL/GenBank/DDBJ databases">
        <title>Nocardia sp. nov. CT2-14 isolated from soil.</title>
        <authorList>
            <person name="Kanchanasin P."/>
            <person name="Tanasupawat S."/>
            <person name="Yuki M."/>
            <person name="Kudo T."/>
        </authorList>
    </citation>
    <scope>NUCLEOTIDE SEQUENCE [LARGE SCALE GENOMIC DNA]</scope>
    <source>
        <strain evidence="2 3">CT2-14</strain>
    </source>
</reference>
<evidence type="ECO:0000313" key="2">
    <source>
        <dbReference type="EMBL" id="MTE13919.1"/>
    </source>
</evidence>
<name>A0A6I3L243_9NOCA</name>
<sequence length="157" mass="16974">MNTIDTTTRQIQQLADKFEITELVHRLGRALDEGDWDELAALYTADATARTPGGLASGRTALVSQASRNHSPDKRIQHLINGILIDLDGDAATIRANLLVVFAWGLAQDPALGAQPRLTLGEVYRFDAVRTPEGWQFSSVASTPVWSVGTRPTPPAA</sequence>
<keyword evidence="3" id="KW-1185">Reference proteome</keyword>